<keyword evidence="7" id="KW-0547">Nucleotide-binding</keyword>
<accession>A0A7C3GE37</accession>
<organism evidence="11 12">
    <name type="scientific">Hellea balneolensis</name>
    <dbReference type="NCBI Taxonomy" id="287478"/>
    <lineage>
        <taxon>Bacteria</taxon>
        <taxon>Pseudomonadati</taxon>
        <taxon>Pseudomonadota</taxon>
        <taxon>Alphaproteobacteria</taxon>
        <taxon>Maricaulales</taxon>
        <taxon>Robiginitomaculaceae</taxon>
        <taxon>Hellea</taxon>
    </lineage>
</organism>
<evidence type="ECO:0000313" key="12">
    <source>
        <dbReference type="Proteomes" id="UP000886042"/>
    </source>
</evidence>
<comment type="caution">
    <text evidence="11">The sequence shown here is derived from an EMBL/GenBank/DDBJ whole genome shotgun (WGS) entry which is preliminary data.</text>
</comment>
<dbReference type="GO" id="GO:0046872">
    <property type="term" value="F:metal ion binding"/>
    <property type="evidence" value="ECO:0007669"/>
    <property type="project" value="UniProtKB-KW"/>
</dbReference>
<dbReference type="SUPFAM" id="SSF52540">
    <property type="entry name" value="P-loop containing nucleoside triphosphate hydrolases"/>
    <property type="match status" value="1"/>
</dbReference>
<evidence type="ECO:0000256" key="5">
    <source>
        <dbReference type="ARBA" id="ARBA00022694"/>
    </source>
</evidence>
<evidence type="ECO:0000256" key="9">
    <source>
        <dbReference type="ARBA" id="ARBA00022842"/>
    </source>
</evidence>
<dbReference type="PANTHER" id="PTHR33540:SF2">
    <property type="entry name" value="TRNA THREONYLCARBAMOYLADENOSINE BIOSYNTHESIS PROTEIN TSAE"/>
    <property type="match status" value="1"/>
</dbReference>
<evidence type="ECO:0000256" key="6">
    <source>
        <dbReference type="ARBA" id="ARBA00022723"/>
    </source>
</evidence>
<reference evidence="11" key="1">
    <citation type="journal article" date="2020" name="mSystems">
        <title>Genome- and Community-Level Interaction Insights into Carbon Utilization and Element Cycling Functions of Hydrothermarchaeota in Hydrothermal Sediment.</title>
        <authorList>
            <person name="Zhou Z."/>
            <person name="Liu Y."/>
            <person name="Xu W."/>
            <person name="Pan J."/>
            <person name="Luo Z.H."/>
            <person name="Li M."/>
        </authorList>
    </citation>
    <scope>NUCLEOTIDE SEQUENCE [LARGE SCALE GENOMIC DNA]</scope>
    <source>
        <strain evidence="11">HyVt-489</strain>
    </source>
</reference>
<protein>
    <recommendedName>
        <fullName evidence="3">tRNA threonylcarbamoyladenosine biosynthesis protein TsaE</fullName>
    </recommendedName>
    <alternativeName>
        <fullName evidence="10">t(6)A37 threonylcarbamoyladenosine biosynthesis protein TsaE</fullName>
    </alternativeName>
</protein>
<keyword evidence="6" id="KW-0479">Metal-binding</keyword>
<comment type="subcellular location">
    <subcellularLocation>
        <location evidence="1">Cytoplasm</location>
    </subcellularLocation>
</comment>
<evidence type="ECO:0000256" key="8">
    <source>
        <dbReference type="ARBA" id="ARBA00022840"/>
    </source>
</evidence>
<keyword evidence="4" id="KW-0963">Cytoplasm</keyword>
<dbReference type="GO" id="GO:0002949">
    <property type="term" value="P:tRNA threonylcarbamoyladenosine modification"/>
    <property type="evidence" value="ECO:0007669"/>
    <property type="project" value="InterPro"/>
</dbReference>
<dbReference type="PANTHER" id="PTHR33540">
    <property type="entry name" value="TRNA THREONYLCARBAMOYLADENOSINE BIOSYNTHESIS PROTEIN TSAE"/>
    <property type="match status" value="1"/>
</dbReference>
<dbReference type="NCBIfam" id="TIGR00150">
    <property type="entry name" value="T6A_YjeE"/>
    <property type="match status" value="1"/>
</dbReference>
<proteinExistence type="inferred from homology"/>
<dbReference type="EMBL" id="DRMN01000410">
    <property type="protein sequence ID" value="HFB55535.1"/>
    <property type="molecule type" value="Genomic_DNA"/>
</dbReference>
<name>A0A7C3GE37_9PROT</name>
<evidence type="ECO:0000313" key="11">
    <source>
        <dbReference type="EMBL" id="HFB55535.1"/>
    </source>
</evidence>
<comment type="similarity">
    <text evidence="2">Belongs to the TsaE family.</text>
</comment>
<dbReference type="Proteomes" id="UP000886042">
    <property type="component" value="Unassembled WGS sequence"/>
</dbReference>
<dbReference type="InterPro" id="IPR027417">
    <property type="entry name" value="P-loop_NTPase"/>
</dbReference>
<evidence type="ECO:0000256" key="10">
    <source>
        <dbReference type="ARBA" id="ARBA00032441"/>
    </source>
</evidence>
<keyword evidence="8" id="KW-0067">ATP-binding</keyword>
<evidence type="ECO:0000256" key="3">
    <source>
        <dbReference type="ARBA" id="ARBA00019010"/>
    </source>
</evidence>
<dbReference type="Pfam" id="PF02367">
    <property type="entry name" value="TsaE"/>
    <property type="match status" value="1"/>
</dbReference>
<sequence length="150" mass="16511">MSTKITSVKLPDPAATMAFGARMAGVLRSHDVVCLTGGLGVGKTSFSRGLIQELCGSMEVPSPTFTLVQTYRAPAFDIWHFDLYRLQASEDIWELGIEDALDGGVCLIEWPDRIENMLNGDELNIDFDFSGQGRTAMLSGGKHWKNRLKT</sequence>
<evidence type="ECO:0000256" key="2">
    <source>
        <dbReference type="ARBA" id="ARBA00007599"/>
    </source>
</evidence>
<dbReference type="InterPro" id="IPR003442">
    <property type="entry name" value="T6A_TsaE"/>
</dbReference>
<keyword evidence="5" id="KW-0819">tRNA processing</keyword>
<evidence type="ECO:0000256" key="1">
    <source>
        <dbReference type="ARBA" id="ARBA00004496"/>
    </source>
</evidence>
<evidence type="ECO:0000256" key="7">
    <source>
        <dbReference type="ARBA" id="ARBA00022741"/>
    </source>
</evidence>
<evidence type="ECO:0000256" key="4">
    <source>
        <dbReference type="ARBA" id="ARBA00022490"/>
    </source>
</evidence>
<dbReference type="GO" id="GO:0005737">
    <property type="term" value="C:cytoplasm"/>
    <property type="evidence" value="ECO:0007669"/>
    <property type="project" value="UniProtKB-SubCell"/>
</dbReference>
<gene>
    <name evidence="11" type="primary">tsaE</name>
    <name evidence="11" type="ORF">ENJ46_06380</name>
</gene>
<keyword evidence="9" id="KW-0460">Magnesium</keyword>
<dbReference type="Gene3D" id="3.40.50.300">
    <property type="entry name" value="P-loop containing nucleotide triphosphate hydrolases"/>
    <property type="match status" value="1"/>
</dbReference>
<dbReference type="AlphaFoldDB" id="A0A7C3GE37"/>
<dbReference type="GO" id="GO:0005524">
    <property type="term" value="F:ATP binding"/>
    <property type="evidence" value="ECO:0007669"/>
    <property type="project" value="UniProtKB-KW"/>
</dbReference>